<evidence type="ECO:0000313" key="3">
    <source>
        <dbReference type="Proteomes" id="UP000487757"/>
    </source>
</evidence>
<reference evidence="2 3" key="1">
    <citation type="submission" date="2019-11" db="EMBL/GenBank/DDBJ databases">
        <title>Pedobacter petrophilus genome.</title>
        <authorList>
            <person name="Feldbauer M.J."/>
            <person name="Newman J.D."/>
        </authorList>
    </citation>
    <scope>NUCLEOTIDE SEQUENCE [LARGE SCALE GENOMIC DNA]</scope>
    <source>
        <strain evidence="2 3">LMG 29686</strain>
    </source>
</reference>
<dbReference type="InterPro" id="IPR036291">
    <property type="entry name" value="NAD(P)-bd_dom_sf"/>
</dbReference>
<dbReference type="Proteomes" id="UP000487757">
    <property type="component" value="Unassembled WGS sequence"/>
</dbReference>
<evidence type="ECO:0000259" key="1">
    <source>
        <dbReference type="Pfam" id="PF05368"/>
    </source>
</evidence>
<evidence type="ECO:0000313" key="2">
    <source>
        <dbReference type="EMBL" id="MRX78568.1"/>
    </source>
</evidence>
<dbReference type="CDD" id="cd05269">
    <property type="entry name" value="TMR_SDR_a"/>
    <property type="match status" value="1"/>
</dbReference>
<dbReference type="EMBL" id="WKKH01000059">
    <property type="protein sequence ID" value="MRX78568.1"/>
    <property type="molecule type" value="Genomic_DNA"/>
</dbReference>
<dbReference type="OrthoDB" id="9780595at2"/>
<proteinExistence type="predicted"/>
<gene>
    <name evidence="2" type="ORF">GJU39_21035</name>
</gene>
<dbReference type="AlphaFoldDB" id="A0A7K0G429"/>
<accession>A0A7K0G429</accession>
<dbReference type="RefSeq" id="WP_154282971.1">
    <property type="nucleotide sequence ID" value="NZ_JBHUJQ010000001.1"/>
</dbReference>
<dbReference type="PANTHER" id="PTHR47129:SF1">
    <property type="entry name" value="NMRA-LIKE DOMAIN-CONTAINING PROTEIN"/>
    <property type="match status" value="1"/>
</dbReference>
<dbReference type="InterPro" id="IPR052718">
    <property type="entry name" value="NmrA-type_oxidoreductase"/>
</dbReference>
<keyword evidence="3" id="KW-1185">Reference proteome</keyword>
<comment type="caution">
    <text evidence="2">The sequence shown here is derived from an EMBL/GenBank/DDBJ whole genome shotgun (WGS) entry which is preliminary data.</text>
</comment>
<sequence length="297" mass="32598">MILVTGATGHFGSKAIDHLLEKGIKPSQIIALVRDSEKAEKLADRGIAIRIGDYNNYNSLLDAFAGVDKLLLVSSSDKGDVENRTIQHINAINAAKNASVKHIVYTSFVRKPYFEDSAIAKFQNSHVQTEEALKDSGLLYTILQNGMFLEMIPIFAGQQVADKKMILFSAGQGKTSFVLRDELAQAAAHVVSTDGHENKIYQLTNLESVSFEDIAKAFSIALGSEVEYKSPVINDFKDILTSAGLPEIYIGMFVMWAQAQAEGAMDVEDDTLQKILGKNPTTMTEFIQQVYAKKNNG</sequence>
<protein>
    <submittedName>
        <fullName evidence="2">NAD(P)H-binding protein</fullName>
    </submittedName>
</protein>
<dbReference type="Gene3D" id="3.40.50.720">
    <property type="entry name" value="NAD(P)-binding Rossmann-like Domain"/>
    <property type="match status" value="1"/>
</dbReference>
<organism evidence="2 3">
    <name type="scientific">Pedobacter petrophilus</name>
    <dbReference type="NCBI Taxonomy" id="1908241"/>
    <lineage>
        <taxon>Bacteria</taxon>
        <taxon>Pseudomonadati</taxon>
        <taxon>Bacteroidota</taxon>
        <taxon>Sphingobacteriia</taxon>
        <taxon>Sphingobacteriales</taxon>
        <taxon>Sphingobacteriaceae</taxon>
        <taxon>Pedobacter</taxon>
    </lineage>
</organism>
<dbReference type="InterPro" id="IPR008030">
    <property type="entry name" value="NmrA-like"/>
</dbReference>
<dbReference type="PANTHER" id="PTHR47129">
    <property type="entry name" value="QUINONE OXIDOREDUCTASE 2"/>
    <property type="match status" value="1"/>
</dbReference>
<feature type="domain" description="NmrA-like" evidence="1">
    <location>
        <begin position="2"/>
        <end position="287"/>
    </location>
</feature>
<name>A0A7K0G429_9SPHI</name>
<dbReference type="SUPFAM" id="SSF51735">
    <property type="entry name" value="NAD(P)-binding Rossmann-fold domains"/>
    <property type="match status" value="1"/>
</dbReference>
<dbReference type="Gene3D" id="3.90.25.10">
    <property type="entry name" value="UDP-galactose 4-epimerase, domain 1"/>
    <property type="match status" value="1"/>
</dbReference>
<dbReference type="Pfam" id="PF05368">
    <property type="entry name" value="NmrA"/>
    <property type="match status" value="1"/>
</dbReference>